<accession>A0A6P4JQZ7</accession>
<dbReference type="OrthoDB" id="7838018at2759"/>
<dbReference type="CDD" id="cd00154">
    <property type="entry name" value="Rab"/>
    <property type="match status" value="1"/>
</dbReference>
<dbReference type="AlphaFoldDB" id="A0A6P4JQZ7"/>
<dbReference type="PRINTS" id="PR00449">
    <property type="entry name" value="RASTRNSFRMNG"/>
</dbReference>
<dbReference type="FunFam" id="3.40.50.300:FF:001129">
    <property type="entry name" value="ras-related protein Rab-44 isoform X2"/>
    <property type="match status" value="1"/>
</dbReference>
<keyword evidence="2" id="KW-0342">GTP-binding</keyword>
<dbReference type="PROSITE" id="PS51421">
    <property type="entry name" value="RAS"/>
    <property type="match status" value="1"/>
</dbReference>
<evidence type="ECO:0000313" key="6">
    <source>
        <dbReference type="RefSeq" id="XP_017037268.1"/>
    </source>
</evidence>
<reference evidence="6" key="1">
    <citation type="submission" date="2025-08" db="UniProtKB">
        <authorList>
            <consortium name="RefSeq"/>
        </authorList>
    </citation>
    <scope>IDENTIFICATION</scope>
    <source>
        <strain evidence="6">14028-0561.14</strain>
        <tissue evidence="6">Whole fly</tissue>
    </source>
</reference>
<evidence type="ECO:0000256" key="3">
    <source>
        <dbReference type="ARBA" id="ARBA00023288"/>
    </source>
</evidence>
<dbReference type="GO" id="GO:0005525">
    <property type="term" value="F:GTP binding"/>
    <property type="evidence" value="ECO:0007669"/>
    <property type="project" value="UniProtKB-KW"/>
</dbReference>
<dbReference type="InterPro" id="IPR027417">
    <property type="entry name" value="P-loop_NTPase"/>
</dbReference>
<evidence type="ECO:0000256" key="4">
    <source>
        <dbReference type="SAM" id="MobiDB-lite"/>
    </source>
</evidence>
<sequence>MCDYVFKILIVGDLGVGKSCLFWRFVDDRFTLIYYPTAGIEFKYCHVEVAGKKVLLQIWDAAGEERFRPLLQNYYRNSHGIIIVYDTTSLLSFRHVSYWLKELGEFCCKKINVMLVGSKCDELEERQVTLEKGVRYAEHYGLSFIEASAKSGANVKDAFDILAVQIYSRLVLKLAPSPTTRSEKVVKGDRRDKSGRDKDKDHPG</sequence>
<dbReference type="Pfam" id="PF00071">
    <property type="entry name" value="Ras"/>
    <property type="match status" value="1"/>
</dbReference>
<evidence type="ECO:0000313" key="5">
    <source>
        <dbReference type="Proteomes" id="UP001652661"/>
    </source>
</evidence>
<organism evidence="5 6">
    <name type="scientific">Drosophila kikkawai</name>
    <name type="common">Fruit fly</name>
    <dbReference type="NCBI Taxonomy" id="30033"/>
    <lineage>
        <taxon>Eukaryota</taxon>
        <taxon>Metazoa</taxon>
        <taxon>Ecdysozoa</taxon>
        <taxon>Arthropoda</taxon>
        <taxon>Hexapoda</taxon>
        <taxon>Insecta</taxon>
        <taxon>Pterygota</taxon>
        <taxon>Neoptera</taxon>
        <taxon>Endopterygota</taxon>
        <taxon>Diptera</taxon>
        <taxon>Brachycera</taxon>
        <taxon>Muscomorpha</taxon>
        <taxon>Ephydroidea</taxon>
        <taxon>Drosophilidae</taxon>
        <taxon>Drosophila</taxon>
        <taxon>Sophophora</taxon>
    </lineage>
</organism>
<dbReference type="SUPFAM" id="SSF52540">
    <property type="entry name" value="P-loop containing nucleoside triphosphate hydrolases"/>
    <property type="match status" value="1"/>
</dbReference>
<dbReference type="Gene3D" id="3.40.50.300">
    <property type="entry name" value="P-loop containing nucleotide triphosphate hydrolases"/>
    <property type="match status" value="1"/>
</dbReference>
<dbReference type="InterPro" id="IPR005225">
    <property type="entry name" value="Small_GTP-bd"/>
</dbReference>
<dbReference type="GO" id="GO:0003924">
    <property type="term" value="F:GTPase activity"/>
    <property type="evidence" value="ECO:0007669"/>
    <property type="project" value="InterPro"/>
</dbReference>
<protein>
    <submittedName>
        <fullName evidence="6">Uncharacterized protein</fullName>
    </submittedName>
</protein>
<dbReference type="PANTHER" id="PTHR47977">
    <property type="entry name" value="RAS-RELATED PROTEIN RAB"/>
    <property type="match status" value="1"/>
</dbReference>
<dbReference type="SMART" id="SM00175">
    <property type="entry name" value="RAB"/>
    <property type="match status" value="1"/>
</dbReference>
<feature type="region of interest" description="Disordered" evidence="4">
    <location>
        <begin position="177"/>
        <end position="204"/>
    </location>
</feature>
<proteinExistence type="predicted"/>
<keyword evidence="1" id="KW-0547">Nucleotide-binding</keyword>
<dbReference type="SMART" id="SM00174">
    <property type="entry name" value="RHO"/>
    <property type="match status" value="1"/>
</dbReference>
<dbReference type="Proteomes" id="UP001652661">
    <property type="component" value="Chromosome X"/>
</dbReference>
<dbReference type="InterPro" id="IPR050227">
    <property type="entry name" value="Rab"/>
</dbReference>
<dbReference type="RefSeq" id="XP_017037268.1">
    <property type="nucleotide sequence ID" value="XM_017181779.1"/>
</dbReference>
<dbReference type="PROSITE" id="PS51419">
    <property type="entry name" value="RAB"/>
    <property type="match status" value="1"/>
</dbReference>
<dbReference type="NCBIfam" id="TIGR00231">
    <property type="entry name" value="small_GTP"/>
    <property type="match status" value="1"/>
</dbReference>
<feature type="compositionally biased region" description="Basic and acidic residues" evidence="4">
    <location>
        <begin position="181"/>
        <end position="204"/>
    </location>
</feature>
<evidence type="ECO:0000256" key="1">
    <source>
        <dbReference type="ARBA" id="ARBA00022741"/>
    </source>
</evidence>
<evidence type="ECO:0000256" key="2">
    <source>
        <dbReference type="ARBA" id="ARBA00023134"/>
    </source>
</evidence>
<keyword evidence="3" id="KW-0449">Lipoprotein</keyword>
<dbReference type="SMART" id="SM00176">
    <property type="entry name" value="RAN"/>
    <property type="match status" value="1"/>
</dbReference>
<dbReference type="InterPro" id="IPR001806">
    <property type="entry name" value="Small_GTPase"/>
</dbReference>
<dbReference type="SMART" id="SM00173">
    <property type="entry name" value="RAS"/>
    <property type="match status" value="1"/>
</dbReference>
<gene>
    <name evidence="6" type="primary">LOC108085236</name>
</gene>
<dbReference type="GeneID" id="108085236"/>
<name>A0A6P4JQZ7_DROKI</name>
<keyword evidence="5" id="KW-1185">Reference proteome</keyword>